<organism evidence="2 3">
    <name type="scientific">Nannocystis punicea</name>
    <dbReference type="NCBI Taxonomy" id="2995304"/>
    <lineage>
        <taxon>Bacteria</taxon>
        <taxon>Pseudomonadati</taxon>
        <taxon>Myxococcota</taxon>
        <taxon>Polyangia</taxon>
        <taxon>Nannocystales</taxon>
        <taxon>Nannocystaceae</taxon>
        <taxon>Nannocystis</taxon>
    </lineage>
</organism>
<proteinExistence type="predicted"/>
<reference evidence="2" key="1">
    <citation type="submission" date="2022-11" db="EMBL/GenBank/DDBJ databases">
        <title>Minimal conservation of predation-associated metabolite biosynthetic gene clusters underscores biosynthetic potential of Myxococcota including descriptions for ten novel species: Archangium lansinium sp. nov., Myxococcus landrumus sp. nov., Nannocystis bai.</title>
        <authorList>
            <person name="Ahearne A."/>
            <person name="Stevens C."/>
            <person name="Dowd S."/>
        </authorList>
    </citation>
    <scope>NUCLEOTIDE SEQUENCE</scope>
    <source>
        <strain evidence="2">Fl3</strain>
    </source>
</reference>
<dbReference type="EMBL" id="CP114040">
    <property type="protein sequence ID" value="WAS99212.1"/>
    <property type="molecule type" value="Genomic_DNA"/>
</dbReference>
<gene>
    <name evidence="2" type="ORF">O0S08_24045</name>
</gene>
<sequence>MSAAHLLGFVLALQVPEPPAADDLLWSVPAGCPDRDALLAGIARRRGKPLEPGQARVVARAHLQGPQRYRLDLELEVAGRRDTRVLHARTCTALVDGVALVVALAVDGDPGTPPAPAPDPGAPEPSEPEALAEPAPEPAPVAPEVVPAPAVPDALPPEPALPGAAADAPPAASPPAPRSRWRPGGFLRLHGLGEVGALPGPSGGVGLAGGLLWRWFRLELHAGYLAPRLFDHPDLRARVSLFTFGALGCARLGRGRLEVPICLGLEAGGLPAVADTGRVVIGRWLAAGGGLGAAVRVHPRVALWAFLHGLAAFQRGTLALRQPGPDGDLRVLYDPGLASARLALGVEVKFGDPR</sequence>
<protein>
    <submittedName>
        <fullName evidence="2">Uncharacterized protein</fullName>
    </submittedName>
</protein>
<keyword evidence="3" id="KW-1185">Reference proteome</keyword>
<feature type="compositionally biased region" description="Pro residues" evidence="1">
    <location>
        <begin position="111"/>
        <end position="125"/>
    </location>
</feature>
<evidence type="ECO:0000313" key="3">
    <source>
        <dbReference type="Proteomes" id="UP001164459"/>
    </source>
</evidence>
<feature type="region of interest" description="Disordered" evidence="1">
    <location>
        <begin position="109"/>
        <end position="180"/>
    </location>
</feature>
<evidence type="ECO:0000313" key="2">
    <source>
        <dbReference type="EMBL" id="WAS99212.1"/>
    </source>
</evidence>
<evidence type="ECO:0000256" key="1">
    <source>
        <dbReference type="SAM" id="MobiDB-lite"/>
    </source>
</evidence>
<accession>A0ABY7HJI8</accession>
<feature type="compositionally biased region" description="Low complexity" evidence="1">
    <location>
        <begin position="142"/>
        <end position="153"/>
    </location>
</feature>
<dbReference type="RefSeq" id="WP_269041573.1">
    <property type="nucleotide sequence ID" value="NZ_CP114040.1"/>
</dbReference>
<name>A0ABY7HJI8_9BACT</name>
<feature type="compositionally biased region" description="Low complexity" evidence="1">
    <location>
        <begin position="161"/>
        <end position="170"/>
    </location>
</feature>
<dbReference type="Proteomes" id="UP001164459">
    <property type="component" value="Chromosome"/>
</dbReference>